<gene>
    <name evidence="3" type="ORF">MEDL_56621</name>
</gene>
<dbReference type="InterPro" id="IPR006073">
    <property type="entry name" value="GTP-bd"/>
</dbReference>
<protein>
    <submittedName>
        <fullName evidence="3">YchF</fullName>
    </submittedName>
</protein>
<evidence type="ECO:0000259" key="2">
    <source>
        <dbReference type="PROSITE" id="PS51710"/>
    </source>
</evidence>
<dbReference type="EMBL" id="CAJPWZ010002740">
    <property type="protein sequence ID" value="CAG2244559.1"/>
    <property type="molecule type" value="Genomic_DNA"/>
</dbReference>
<dbReference type="Gene3D" id="3.40.50.300">
    <property type="entry name" value="P-loop containing nucleotide triphosphate hydrolases"/>
    <property type="match status" value="1"/>
</dbReference>
<dbReference type="GO" id="GO:0005525">
    <property type="term" value="F:GTP binding"/>
    <property type="evidence" value="ECO:0007669"/>
    <property type="project" value="InterPro"/>
</dbReference>
<dbReference type="AlphaFoldDB" id="A0A8S3ULS5"/>
<comment type="caution">
    <text evidence="3">The sequence shown here is derived from an EMBL/GenBank/DDBJ whole genome shotgun (WGS) entry which is preliminary data.</text>
</comment>
<evidence type="ECO:0000256" key="1">
    <source>
        <dbReference type="ARBA" id="ARBA00022741"/>
    </source>
</evidence>
<dbReference type="GO" id="GO:0016887">
    <property type="term" value="F:ATP hydrolysis activity"/>
    <property type="evidence" value="ECO:0007669"/>
    <property type="project" value="TreeGrafter"/>
</dbReference>
<dbReference type="SUPFAM" id="SSF54495">
    <property type="entry name" value="UBC-like"/>
    <property type="match status" value="1"/>
</dbReference>
<dbReference type="OrthoDB" id="424823at2759"/>
<sequence>MRNHILSFVSEIPMRNKVLSDKHVSDLLQYLYTTADDNLGMPVIFTLVDAAQQWINTNAYEQVESTVEEVSLEQEDTVQLTKIKLTEPKTSGGRWEYKIGLIGKPSAGKSTFFNAATKMDLAKIAAHPFTTIEPNIGKAFYSICCPCHNLGLTLCDAAYGHDFRGDRNIPILLKDVAGLVPGAWEGKGKGNRFLNDLLDADVLVHIVDISGTTNEKGEETEQYDPVKDVTWLYQELHQWIFQNVWSKWDNIVRKPNKLIDMFTGYHANRATIHTALANAGIKERYGSTNVLEALRLAVKFE</sequence>
<evidence type="ECO:0000313" key="4">
    <source>
        <dbReference type="Proteomes" id="UP000683360"/>
    </source>
</evidence>
<reference evidence="3" key="1">
    <citation type="submission" date="2021-03" db="EMBL/GenBank/DDBJ databases">
        <authorList>
            <person name="Bekaert M."/>
        </authorList>
    </citation>
    <scope>NUCLEOTIDE SEQUENCE</scope>
</reference>
<dbReference type="InterPro" id="IPR027417">
    <property type="entry name" value="P-loop_NTPase"/>
</dbReference>
<accession>A0A8S3ULS5</accession>
<dbReference type="Proteomes" id="UP000683360">
    <property type="component" value="Unassembled WGS sequence"/>
</dbReference>
<name>A0A8S3ULS5_MYTED</name>
<feature type="domain" description="OBG-type G" evidence="2">
    <location>
        <begin position="97"/>
        <end position="301"/>
    </location>
</feature>
<dbReference type="PANTHER" id="PTHR23305">
    <property type="entry name" value="OBG GTPASE FAMILY"/>
    <property type="match status" value="1"/>
</dbReference>
<dbReference type="PRINTS" id="PR00326">
    <property type="entry name" value="GTP1OBG"/>
</dbReference>
<dbReference type="Pfam" id="PF01926">
    <property type="entry name" value="MMR_HSR1"/>
    <property type="match status" value="1"/>
</dbReference>
<proteinExistence type="predicted"/>
<dbReference type="PANTHER" id="PTHR23305:SF1">
    <property type="entry name" value="OBG-TYPE G DOMAIN-CONTAINING PROTEIN"/>
    <property type="match status" value="1"/>
</dbReference>
<dbReference type="PROSITE" id="PS51710">
    <property type="entry name" value="G_OBG"/>
    <property type="match status" value="1"/>
</dbReference>
<keyword evidence="4" id="KW-1185">Reference proteome</keyword>
<dbReference type="InterPro" id="IPR031167">
    <property type="entry name" value="G_OBG"/>
</dbReference>
<dbReference type="SUPFAM" id="SSF52540">
    <property type="entry name" value="P-loop containing nucleoside triphosphate hydrolases"/>
    <property type="match status" value="1"/>
</dbReference>
<organism evidence="3 4">
    <name type="scientific">Mytilus edulis</name>
    <name type="common">Blue mussel</name>
    <dbReference type="NCBI Taxonomy" id="6550"/>
    <lineage>
        <taxon>Eukaryota</taxon>
        <taxon>Metazoa</taxon>
        <taxon>Spiralia</taxon>
        <taxon>Lophotrochozoa</taxon>
        <taxon>Mollusca</taxon>
        <taxon>Bivalvia</taxon>
        <taxon>Autobranchia</taxon>
        <taxon>Pteriomorphia</taxon>
        <taxon>Mytilida</taxon>
        <taxon>Mytiloidea</taxon>
        <taxon>Mytilidae</taxon>
        <taxon>Mytilinae</taxon>
        <taxon>Mytilus</taxon>
    </lineage>
</organism>
<dbReference type="InterPro" id="IPR016135">
    <property type="entry name" value="UBQ-conjugating_enzyme/RWD"/>
</dbReference>
<keyword evidence="1" id="KW-0547">Nucleotide-binding</keyword>
<dbReference type="GO" id="GO:0005737">
    <property type="term" value="C:cytoplasm"/>
    <property type="evidence" value="ECO:0007669"/>
    <property type="project" value="TreeGrafter"/>
</dbReference>
<dbReference type="Gene3D" id="3.10.110.10">
    <property type="entry name" value="Ubiquitin Conjugating Enzyme"/>
    <property type="match status" value="1"/>
</dbReference>
<evidence type="ECO:0000313" key="3">
    <source>
        <dbReference type="EMBL" id="CAG2244559.1"/>
    </source>
</evidence>